<dbReference type="SUPFAM" id="SSF48452">
    <property type="entry name" value="TPR-like"/>
    <property type="match status" value="1"/>
</dbReference>
<keyword evidence="2" id="KW-0472">Membrane</keyword>
<protein>
    <submittedName>
        <fullName evidence="4">Uncharacterized protein</fullName>
    </submittedName>
</protein>
<dbReference type="KEGG" id="svp:Pan189_23510"/>
<feature type="chain" id="PRO_5021999111" evidence="3">
    <location>
        <begin position="20"/>
        <end position="395"/>
    </location>
</feature>
<dbReference type="InterPro" id="IPR011990">
    <property type="entry name" value="TPR-like_helical_dom_sf"/>
</dbReference>
<dbReference type="Gene3D" id="1.25.40.10">
    <property type="entry name" value="Tetratricopeptide repeat domain"/>
    <property type="match status" value="1"/>
</dbReference>
<keyword evidence="5" id="KW-1185">Reference proteome</keyword>
<feature type="repeat" description="TPR" evidence="1">
    <location>
        <begin position="116"/>
        <end position="149"/>
    </location>
</feature>
<sequence precursor="true">MLRFASAVLLCVVASNANACLWDLDTLEMERSRFPGALELIVGKFLRHSDVFYEWRIEDRQEKIAAVDAGELELSDAEVAGLYDDWAVALSKLGRDEDAIEVIDRKAERFPETGRYETHANRGTFLIHSGQLEEGIAEIDQALEINPEAHFGREKYQKLLAAYVLFRREIERRDDVSPADFKAVYSFAYFLEEHESADLKDAVDGLLGMMKFGDYKSPVLLEALGDIIWHFPHLRAEEDAKLLAARAFLRAAELTSDPDKAEALRKDAESALELQVIGDGSNRPFTVSEIEAQLAREVTEAEQWFGRIKKDEALWVEAADDPDQRFWDKYGLQDVRVGKVRMERLSERYAPKGIPRWMIAVVVGGAAATLLAIFGIVQLKKADRKSDAVFKGEPR</sequence>
<dbReference type="AlphaFoldDB" id="A0A517R253"/>
<gene>
    <name evidence="4" type="ORF">Pan189_23510</name>
</gene>
<evidence type="ECO:0000256" key="2">
    <source>
        <dbReference type="SAM" id="Phobius"/>
    </source>
</evidence>
<reference evidence="4 5" key="1">
    <citation type="submission" date="2019-02" db="EMBL/GenBank/DDBJ databases">
        <title>Deep-cultivation of Planctomycetes and their phenomic and genomic characterization uncovers novel biology.</title>
        <authorList>
            <person name="Wiegand S."/>
            <person name="Jogler M."/>
            <person name="Boedeker C."/>
            <person name="Pinto D."/>
            <person name="Vollmers J."/>
            <person name="Rivas-Marin E."/>
            <person name="Kohn T."/>
            <person name="Peeters S.H."/>
            <person name="Heuer A."/>
            <person name="Rast P."/>
            <person name="Oberbeckmann S."/>
            <person name="Bunk B."/>
            <person name="Jeske O."/>
            <person name="Meyerdierks A."/>
            <person name="Storesund J.E."/>
            <person name="Kallscheuer N."/>
            <person name="Luecker S."/>
            <person name="Lage O.M."/>
            <person name="Pohl T."/>
            <person name="Merkel B.J."/>
            <person name="Hornburger P."/>
            <person name="Mueller R.-W."/>
            <person name="Bruemmer F."/>
            <person name="Labrenz M."/>
            <person name="Spormann A.M."/>
            <person name="Op den Camp H."/>
            <person name="Overmann J."/>
            <person name="Amann R."/>
            <person name="Jetten M.S.M."/>
            <person name="Mascher T."/>
            <person name="Medema M.H."/>
            <person name="Devos D.P."/>
            <person name="Kaster A.-K."/>
            <person name="Ovreas L."/>
            <person name="Rohde M."/>
            <person name="Galperin M.Y."/>
            <person name="Jogler C."/>
        </authorList>
    </citation>
    <scope>NUCLEOTIDE SEQUENCE [LARGE SCALE GENOMIC DNA]</scope>
    <source>
        <strain evidence="4 5">Pan189</strain>
    </source>
</reference>
<feature type="signal peptide" evidence="3">
    <location>
        <begin position="1"/>
        <end position="19"/>
    </location>
</feature>
<evidence type="ECO:0000256" key="3">
    <source>
        <dbReference type="SAM" id="SignalP"/>
    </source>
</evidence>
<evidence type="ECO:0000256" key="1">
    <source>
        <dbReference type="PROSITE-ProRule" id="PRU00339"/>
    </source>
</evidence>
<dbReference type="Proteomes" id="UP000317318">
    <property type="component" value="Chromosome"/>
</dbReference>
<accession>A0A517R253</accession>
<evidence type="ECO:0000313" key="5">
    <source>
        <dbReference type="Proteomes" id="UP000317318"/>
    </source>
</evidence>
<feature type="transmembrane region" description="Helical" evidence="2">
    <location>
        <begin position="357"/>
        <end position="377"/>
    </location>
</feature>
<proteinExistence type="predicted"/>
<name>A0A517R253_9PLAN</name>
<dbReference type="EMBL" id="CP036268">
    <property type="protein sequence ID" value="QDT37967.1"/>
    <property type="molecule type" value="Genomic_DNA"/>
</dbReference>
<keyword evidence="3" id="KW-0732">Signal</keyword>
<keyword evidence="2" id="KW-1133">Transmembrane helix</keyword>
<evidence type="ECO:0000313" key="4">
    <source>
        <dbReference type="EMBL" id="QDT37967.1"/>
    </source>
</evidence>
<dbReference type="PROSITE" id="PS50005">
    <property type="entry name" value="TPR"/>
    <property type="match status" value="1"/>
</dbReference>
<dbReference type="InterPro" id="IPR019734">
    <property type="entry name" value="TPR_rpt"/>
</dbReference>
<keyword evidence="1" id="KW-0802">TPR repeat</keyword>
<keyword evidence="2" id="KW-0812">Transmembrane</keyword>
<organism evidence="4 5">
    <name type="scientific">Stratiformator vulcanicus</name>
    <dbReference type="NCBI Taxonomy" id="2527980"/>
    <lineage>
        <taxon>Bacteria</taxon>
        <taxon>Pseudomonadati</taxon>
        <taxon>Planctomycetota</taxon>
        <taxon>Planctomycetia</taxon>
        <taxon>Planctomycetales</taxon>
        <taxon>Planctomycetaceae</taxon>
        <taxon>Stratiformator</taxon>
    </lineage>
</organism>